<dbReference type="Proteomes" id="UP000324800">
    <property type="component" value="Unassembled WGS sequence"/>
</dbReference>
<accession>A0A5J4TE60</accession>
<sequence length="79" mass="8701">MNASVQLNSLNHLKFLVLNNGGWNCSVKLCKILENLFMRFKTIMEDRPRSLVDLNSQTTLTTDAAESGRGPNSSGNSSN</sequence>
<evidence type="ECO:0000313" key="2">
    <source>
        <dbReference type="EMBL" id="KAA6355920.1"/>
    </source>
</evidence>
<evidence type="ECO:0000313" key="3">
    <source>
        <dbReference type="Proteomes" id="UP000324800"/>
    </source>
</evidence>
<comment type="caution">
    <text evidence="2">The sequence shown here is derived from an EMBL/GenBank/DDBJ whole genome shotgun (WGS) entry which is preliminary data.</text>
</comment>
<feature type="compositionally biased region" description="Polar residues" evidence="1">
    <location>
        <begin position="54"/>
        <end position="64"/>
    </location>
</feature>
<organism evidence="2 3">
    <name type="scientific">Streblomastix strix</name>
    <dbReference type="NCBI Taxonomy" id="222440"/>
    <lineage>
        <taxon>Eukaryota</taxon>
        <taxon>Metamonada</taxon>
        <taxon>Preaxostyla</taxon>
        <taxon>Oxymonadida</taxon>
        <taxon>Streblomastigidae</taxon>
        <taxon>Streblomastix</taxon>
    </lineage>
</organism>
<gene>
    <name evidence="2" type="ORF">EZS28_048554</name>
</gene>
<protein>
    <submittedName>
        <fullName evidence="2">Uncharacterized protein</fullName>
    </submittedName>
</protein>
<proteinExistence type="predicted"/>
<reference evidence="2 3" key="1">
    <citation type="submission" date="2019-03" db="EMBL/GenBank/DDBJ databases">
        <title>Single cell metagenomics reveals metabolic interactions within the superorganism composed of flagellate Streblomastix strix and complex community of Bacteroidetes bacteria on its surface.</title>
        <authorList>
            <person name="Treitli S.C."/>
            <person name="Kolisko M."/>
            <person name="Husnik F."/>
            <person name="Keeling P."/>
            <person name="Hampl V."/>
        </authorList>
    </citation>
    <scope>NUCLEOTIDE SEQUENCE [LARGE SCALE GENOMIC DNA]</scope>
    <source>
        <strain evidence="2">ST1C</strain>
    </source>
</reference>
<feature type="region of interest" description="Disordered" evidence="1">
    <location>
        <begin position="54"/>
        <end position="79"/>
    </location>
</feature>
<feature type="compositionally biased region" description="Low complexity" evidence="1">
    <location>
        <begin position="67"/>
        <end position="79"/>
    </location>
</feature>
<dbReference type="EMBL" id="SNRW01033816">
    <property type="protein sequence ID" value="KAA6355920.1"/>
    <property type="molecule type" value="Genomic_DNA"/>
</dbReference>
<dbReference type="AlphaFoldDB" id="A0A5J4TE60"/>
<name>A0A5J4TE60_9EUKA</name>
<evidence type="ECO:0000256" key="1">
    <source>
        <dbReference type="SAM" id="MobiDB-lite"/>
    </source>
</evidence>